<reference evidence="2" key="1">
    <citation type="journal article" date="2019" name="Sci. Rep.">
        <title>Draft genome of Tanacetum cinerariifolium, the natural source of mosquito coil.</title>
        <authorList>
            <person name="Yamashiro T."/>
            <person name="Shiraishi A."/>
            <person name="Satake H."/>
            <person name="Nakayama K."/>
        </authorList>
    </citation>
    <scope>NUCLEOTIDE SEQUENCE</scope>
</reference>
<proteinExistence type="predicted"/>
<organism evidence="2">
    <name type="scientific">Tanacetum cinerariifolium</name>
    <name type="common">Dalmatian daisy</name>
    <name type="synonym">Chrysanthemum cinerariifolium</name>
    <dbReference type="NCBI Taxonomy" id="118510"/>
    <lineage>
        <taxon>Eukaryota</taxon>
        <taxon>Viridiplantae</taxon>
        <taxon>Streptophyta</taxon>
        <taxon>Embryophyta</taxon>
        <taxon>Tracheophyta</taxon>
        <taxon>Spermatophyta</taxon>
        <taxon>Magnoliopsida</taxon>
        <taxon>eudicotyledons</taxon>
        <taxon>Gunneridae</taxon>
        <taxon>Pentapetalae</taxon>
        <taxon>asterids</taxon>
        <taxon>campanulids</taxon>
        <taxon>Asterales</taxon>
        <taxon>Asteraceae</taxon>
        <taxon>Asteroideae</taxon>
        <taxon>Anthemideae</taxon>
        <taxon>Anthemidinae</taxon>
        <taxon>Tanacetum</taxon>
    </lineage>
</organism>
<evidence type="ECO:0000313" key="2">
    <source>
        <dbReference type="EMBL" id="GEZ30725.1"/>
    </source>
</evidence>
<comment type="caution">
    <text evidence="2">The sequence shown here is derived from an EMBL/GenBank/DDBJ whole genome shotgun (WGS) entry which is preliminary data.</text>
</comment>
<protein>
    <submittedName>
        <fullName evidence="2">Uncharacterized protein</fullName>
    </submittedName>
</protein>
<accession>A0A699IFF9</accession>
<feature type="non-terminal residue" evidence="2">
    <location>
        <position position="1"/>
    </location>
</feature>
<dbReference type="AlphaFoldDB" id="A0A699IFF9"/>
<name>A0A699IFF9_TANCI</name>
<feature type="chain" id="PRO_5025463653" evidence="1">
    <location>
        <begin position="29"/>
        <end position="86"/>
    </location>
</feature>
<sequence length="86" mass="9476">RCGGARLEMEGVVAAVVVVLLEAGAARGGEWCGRSSRSGWEERFWGLPKKFSGDGSGGWRWPAGGRLWWPEIIKREGQVCVFVQKK</sequence>
<evidence type="ECO:0000256" key="1">
    <source>
        <dbReference type="SAM" id="SignalP"/>
    </source>
</evidence>
<gene>
    <name evidence="2" type="ORF">Tci_502698</name>
</gene>
<feature type="signal peptide" evidence="1">
    <location>
        <begin position="1"/>
        <end position="28"/>
    </location>
</feature>
<dbReference type="EMBL" id="BKCJ010263533">
    <property type="protein sequence ID" value="GEZ30725.1"/>
    <property type="molecule type" value="Genomic_DNA"/>
</dbReference>
<keyword evidence="1" id="KW-0732">Signal</keyword>